<name>A0ABX8YYJ6_9BACT</name>
<dbReference type="Proteomes" id="UP000822862">
    <property type="component" value="Chromosome"/>
</dbReference>
<proteinExistence type="predicted"/>
<evidence type="ECO:0000313" key="2">
    <source>
        <dbReference type="EMBL" id="QZA58396.1"/>
    </source>
</evidence>
<dbReference type="EMBL" id="CP075585">
    <property type="protein sequence ID" value="QZA58396.1"/>
    <property type="molecule type" value="Genomic_DNA"/>
</dbReference>
<dbReference type="RefSeq" id="WP_194845480.1">
    <property type="nucleotide sequence ID" value="NZ_CP075585.1"/>
</dbReference>
<sequence>MSSIASSAQGSQEINNVNSTQNLQGSVSLYGRVFHKITGRGKYIIQSINKVAQSLLSRCICVMSFGRYNLDSLKSYLFSNQTVLKGDDALPTSFVPPPPPPPTPTSSSRLFAKVQSASFQESIASRAGSADVGSSVNPIQKFTQEDDPTLGDSTSFRRSSLHEDSDPVIEEERDANPNVNSQKNDIQKKTVAGGLFAGVQDSKLFQKIKKKVNSD</sequence>
<accession>A0ABX8YYJ6</accession>
<evidence type="ECO:0000313" key="3">
    <source>
        <dbReference type="Proteomes" id="UP000822862"/>
    </source>
</evidence>
<organism evidence="2 3">
    <name type="scientific">Candidatus Rhabdochlamydia porcellionis</name>
    <dbReference type="NCBI Taxonomy" id="225148"/>
    <lineage>
        <taxon>Bacteria</taxon>
        <taxon>Pseudomonadati</taxon>
        <taxon>Chlamydiota</taxon>
        <taxon>Chlamydiia</taxon>
        <taxon>Parachlamydiales</taxon>
        <taxon>Candidatus Rhabdochlamydiaceae</taxon>
        <taxon>Candidatus Rhabdochlamydia</taxon>
    </lineage>
</organism>
<feature type="region of interest" description="Disordered" evidence="1">
    <location>
        <begin position="89"/>
        <end position="108"/>
    </location>
</feature>
<feature type="compositionally biased region" description="Pro residues" evidence="1">
    <location>
        <begin position="94"/>
        <end position="104"/>
    </location>
</feature>
<protein>
    <submittedName>
        <fullName evidence="2">Uncharacterized protein</fullName>
    </submittedName>
</protein>
<keyword evidence="3" id="KW-1185">Reference proteome</keyword>
<reference evidence="2 3" key="2">
    <citation type="submission" date="2021-05" db="EMBL/GenBank/DDBJ databases">
        <title>Ecology and evolution of chlamydial symbionts of arthropods.</title>
        <authorList>
            <person name="Halter T."/>
            <person name="Sixt B.S."/>
            <person name="Toenshoff E.R."/>
            <person name="Koestlbacher S."/>
            <person name="Schulz F."/>
            <person name="Kostanjsek R."/>
            <person name="Collingro A."/>
            <person name="Hendrickx F."/>
            <person name="Horn M."/>
        </authorList>
    </citation>
    <scope>NUCLEOTIDE SEQUENCE [LARGE SCALE GENOMIC DNA]</scope>
    <source>
        <strain evidence="2 3">15C</strain>
    </source>
</reference>
<evidence type="ECO:0000256" key="1">
    <source>
        <dbReference type="SAM" id="MobiDB-lite"/>
    </source>
</evidence>
<feature type="region of interest" description="Disordered" evidence="1">
    <location>
        <begin position="141"/>
        <end position="186"/>
    </location>
</feature>
<gene>
    <name evidence="2" type="ORF">RHAB15C_0000269</name>
</gene>
<reference evidence="2 3" key="1">
    <citation type="submission" date="2020-01" db="EMBL/GenBank/DDBJ databases">
        <authorList>
            <person name="Sixt B."/>
            <person name="Schulz F."/>
            <person name="Kostanjsek R."/>
            <person name="Koestlbacher S."/>
            <person name="Collingro A."/>
            <person name="Toenshoff E."/>
            <person name="Horn M."/>
        </authorList>
    </citation>
    <scope>NUCLEOTIDE SEQUENCE [LARGE SCALE GENOMIC DNA]</scope>
    <source>
        <strain evidence="2 3">15C</strain>
    </source>
</reference>